<evidence type="ECO:0000259" key="1">
    <source>
        <dbReference type="Pfam" id="PF00117"/>
    </source>
</evidence>
<dbReference type="STRING" id="1245769.A0A0C7N0T9"/>
<evidence type="ECO:0000313" key="3">
    <source>
        <dbReference type="Proteomes" id="UP000054304"/>
    </source>
</evidence>
<accession>A0A0C7N0T9</accession>
<dbReference type="OrthoDB" id="92161at2759"/>
<name>A0A0C7N0T9_9SACH</name>
<dbReference type="GO" id="GO:0034399">
    <property type="term" value="C:nuclear periphery"/>
    <property type="evidence" value="ECO:0007669"/>
    <property type="project" value="EnsemblFungi"/>
</dbReference>
<sequence>MKIAIINADFAKENLAKYGDFADMAVTMLEQTRAARDEAEYVTFNVHKDHFPSLEQLRNFDGIYITGSQFDAFDTSTGWIVRLRELLSTVLTTEGFPPVAGVCFGHQIVASSLGCTVNRNVKGFEGGIVSVQLTPEAKKLGLLQKPGDNPVDSIQIAEIHNDIVYDVPSGYTNLGYSSKCAIQGLYRKNKLFTLQGHPEFVTDVVVSILRTMGTRKLLEDAEVKKLEHESFASTNDGYNAAAYLWKLFKLEI</sequence>
<dbReference type="PANTHER" id="PTHR42695:SF5">
    <property type="entry name" value="GLUTAMINE AMIDOTRANSFERASE YLR126C-RELATED"/>
    <property type="match status" value="1"/>
</dbReference>
<protein>
    <submittedName>
        <fullName evidence="2">LALA0S09e01816g1_1</fullName>
    </submittedName>
</protein>
<dbReference type="Proteomes" id="UP000054304">
    <property type="component" value="Unassembled WGS sequence"/>
</dbReference>
<dbReference type="HOGENOM" id="CLU_054974_0_2_1"/>
<feature type="domain" description="Glutamine amidotransferase" evidence="1">
    <location>
        <begin position="54"/>
        <end position="201"/>
    </location>
</feature>
<organism evidence="2 3">
    <name type="scientific">Lachancea lanzarotensis</name>
    <dbReference type="NCBI Taxonomy" id="1245769"/>
    <lineage>
        <taxon>Eukaryota</taxon>
        <taxon>Fungi</taxon>
        <taxon>Dikarya</taxon>
        <taxon>Ascomycota</taxon>
        <taxon>Saccharomycotina</taxon>
        <taxon>Saccharomycetes</taxon>
        <taxon>Saccharomycetales</taxon>
        <taxon>Saccharomycetaceae</taxon>
        <taxon>Lachancea</taxon>
    </lineage>
</organism>
<dbReference type="InterPro" id="IPR044992">
    <property type="entry name" value="ChyE-like"/>
</dbReference>
<gene>
    <name evidence="2" type="ORF">LALA0_S09e01816g</name>
</gene>
<dbReference type="InterPro" id="IPR029062">
    <property type="entry name" value="Class_I_gatase-like"/>
</dbReference>
<dbReference type="CDD" id="cd01741">
    <property type="entry name" value="GATase1_1"/>
    <property type="match status" value="1"/>
</dbReference>
<dbReference type="PROSITE" id="PS51273">
    <property type="entry name" value="GATASE_TYPE_1"/>
    <property type="match status" value="1"/>
</dbReference>
<dbReference type="SUPFAM" id="SSF52317">
    <property type="entry name" value="Class I glutamine amidotransferase-like"/>
    <property type="match status" value="1"/>
</dbReference>
<proteinExistence type="predicted"/>
<dbReference type="GO" id="GO:0005829">
    <property type="term" value="C:cytosol"/>
    <property type="evidence" value="ECO:0007669"/>
    <property type="project" value="TreeGrafter"/>
</dbReference>
<dbReference type="GeneID" id="34687276"/>
<dbReference type="Pfam" id="PF00117">
    <property type="entry name" value="GATase"/>
    <property type="match status" value="1"/>
</dbReference>
<dbReference type="EMBL" id="LN736368">
    <property type="protein sequence ID" value="CEP63757.1"/>
    <property type="molecule type" value="Genomic_DNA"/>
</dbReference>
<evidence type="ECO:0000313" key="2">
    <source>
        <dbReference type="EMBL" id="CEP63757.1"/>
    </source>
</evidence>
<dbReference type="Gene3D" id="3.40.50.880">
    <property type="match status" value="1"/>
</dbReference>
<keyword evidence="3" id="KW-1185">Reference proteome</keyword>
<dbReference type="AlphaFoldDB" id="A0A0C7N0T9"/>
<dbReference type="InterPro" id="IPR017926">
    <property type="entry name" value="GATASE"/>
</dbReference>
<dbReference type="RefSeq" id="XP_022629969.1">
    <property type="nucleotide sequence ID" value="XM_022770650.1"/>
</dbReference>
<reference evidence="2 3" key="1">
    <citation type="submission" date="2014-12" db="EMBL/GenBank/DDBJ databases">
        <authorList>
            <person name="Neuveglise Cecile"/>
        </authorList>
    </citation>
    <scope>NUCLEOTIDE SEQUENCE [LARGE SCALE GENOMIC DNA]</scope>
    <source>
        <strain evidence="2 3">CBS 12615</strain>
    </source>
</reference>
<dbReference type="PANTHER" id="PTHR42695">
    <property type="entry name" value="GLUTAMINE AMIDOTRANSFERASE YLR126C-RELATED"/>
    <property type="match status" value="1"/>
</dbReference>